<feature type="short sequence motif" description="Q motif" evidence="12">
    <location>
        <begin position="113"/>
        <end position="141"/>
    </location>
</feature>
<dbReference type="InterPro" id="IPR014001">
    <property type="entry name" value="Helicase_ATP-bd"/>
</dbReference>
<dbReference type="PROSITE" id="PS00039">
    <property type="entry name" value="DEAD_ATP_HELICASE"/>
    <property type="match status" value="1"/>
</dbReference>
<protein>
    <recommendedName>
        <fullName evidence="10">ATP-dependent RNA helicase DBP2</fullName>
        <ecNumber evidence="3">3.6.4.13</ecNumber>
    </recommendedName>
    <alternativeName>
        <fullName evidence="11">ATP-dependent RNA helicase dbp2</fullName>
    </alternativeName>
</protein>
<evidence type="ECO:0000256" key="4">
    <source>
        <dbReference type="ARBA" id="ARBA00022741"/>
    </source>
</evidence>
<feature type="region of interest" description="Disordered" evidence="14">
    <location>
        <begin position="496"/>
        <end position="550"/>
    </location>
</feature>
<dbReference type="InterPro" id="IPR000629">
    <property type="entry name" value="RNA-helicase_DEAD-box_CS"/>
</dbReference>
<dbReference type="PANTHER" id="PTHR47958">
    <property type="entry name" value="ATP-DEPENDENT RNA HELICASE DBP3"/>
    <property type="match status" value="1"/>
</dbReference>
<evidence type="ECO:0000256" key="9">
    <source>
        <dbReference type="ARBA" id="ARBA00023242"/>
    </source>
</evidence>
<name>A0A0A8LDF6_9SACH</name>
<keyword evidence="4 13" id="KW-0547">Nucleotide-binding</keyword>
<feature type="domain" description="Helicase C-terminal" evidence="16">
    <location>
        <begin position="334"/>
        <end position="494"/>
    </location>
</feature>
<dbReference type="GO" id="GO:0003676">
    <property type="term" value="F:nucleic acid binding"/>
    <property type="evidence" value="ECO:0007669"/>
    <property type="project" value="InterPro"/>
</dbReference>
<dbReference type="GO" id="GO:0016787">
    <property type="term" value="F:hydrolase activity"/>
    <property type="evidence" value="ECO:0007669"/>
    <property type="project" value="UniProtKB-KW"/>
</dbReference>
<dbReference type="InterPro" id="IPR014014">
    <property type="entry name" value="RNA_helicase_DEAD_Q_motif"/>
</dbReference>
<evidence type="ECO:0000256" key="13">
    <source>
        <dbReference type="RuleBase" id="RU000492"/>
    </source>
</evidence>
<evidence type="ECO:0000256" key="6">
    <source>
        <dbReference type="ARBA" id="ARBA00022806"/>
    </source>
</evidence>
<evidence type="ECO:0000256" key="12">
    <source>
        <dbReference type="PROSITE-ProRule" id="PRU00552"/>
    </source>
</evidence>
<dbReference type="Gene3D" id="3.40.50.300">
    <property type="entry name" value="P-loop containing nucleotide triphosphate hydrolases"/>
    <property type="match status" value="2"/>
</dbReference>
<feature type="domain" description="Helicase ATP-binding" evidence="15">
    <location>
        <begin position="144"/>
        <end position="319"/>
    </location>
</feature>
<dbReference type="InterPro" id="IPR001650">
    <property type="entry name" value="Helicase_C-like"/>
</dbReference>
<feature type="compositionally biased region" description="Polar residues" evidence="14">
    <location>
        <begin position="541"/>
        <end position="550"/>
    </location>
</feature>
<dbReference type="PROSITE" id="PS51192">
    <property type="entry name" value="HELICASE_ATP_BIND_1"/>
    <property type="match status" value="1"/>
</dbReference>
<evidence type="ECO:0000256" key="7">
    <source>
        <dbReference type="ARBA" id="ARBA00022840"/>
    </source>
</evidence>
<dbReference type="GO" id="GO:0000184">
    <property type="term" value="P:nuclear-transcribed mRNA catabolic process, nonsense-mediated decay"/>
    <property type="evidence" value="ECO:0007669"/>
    <property type="project" value="UniProtKB-KW"/>
</dbReference>
<dbReference type="GO" id="GO:0010467">
    <property type="term" value="P:gene expression"/>
    <property type="evidence" value="ECO:0007669"/>
    <property type="project" value="UniProtKB-ARBA"/>
</dbReference>
<keyword evidence="7 13" id="KW-0067">ATP-binding</keyword>
<proteinExistence type="inferred from homology"/>
<evidence type="ECO:0000313" key="18">
    <source>
        <dbReference type="EMBL" id="CDO96429.1"/>
    </source>
</evidence>
<dbReference type="AlphaFoldDB" id="A0A0A8LDF6"/>
<dbReference type="Proteomes" id="UP000031516">
    <property type="component" value="Unassembled WGS sequence"/>
</dbReference>
<evidence type="ECO:0000256" key="14">
    <source>
        <dbReference type="SAM" id="MobiDB-lite"/>
    </source>
</evidence>
<feature type="domain" description="DEAD-box RNA helicase Q" evidence="17">
    <location>
        <begin position="113"/>
        <end position="141"/>
    </location>
</feature>
<dbReference type="GO" id="GO:0005634">
    <property type="term" value="C:nucleus"/>
    <property type="evidence" value="ECO:0007669"/>
    <property type="project" value="UniProtKB-SubCell"/>
</dbReference>
<evidence type="ECO:0000259" key="15">
    <source>
        <dbReference type="PROSITE" id="PS51192"/>
    </source>
</evidence>
<feature type="compositionally biased region" description="Polar residues" evidence="14">
    <location>
        <begin position="1"/>
        <end position="18"/>
    </location>
</feature>
<keyword evidence="6 13" id="KW-0347">Helicase</keyword>
<evidence type="ECO:0000256" key="10">
    <source>
        <dbReference type="ARBA" id="ARBA00039329"/>
    </source>
</evidence>
<organism evidence="18 19">
    <name type="scientific">Kluyveromyces dobzhanskii CBS 2104</name>
    <dbReference type="NCBI Taxonomy" id="1427455"/>
    <lineage>
        <taxon>Eukaryota</taxon>
        <taxon>Fungi</taxon>
        <taxon>Dikarya</taxon>
        <taxon>Ascomycota</taxon>
        <taxon>Saccharomycotina</taxon>
        <taxon>Saccharomycetes</taxon>
        <taxon>Saccharomycetales</taxon>
        <taxon>Saccharomycetaceae</taxon>
        <taxon>Kluyveromyces</taxon>
    </lineage>
</organism>
<sequence>MSFTGGRDQQFNRNNMGNSHGDFRGSRGSDRNSYNRGGDFRGGRSFGRGPSRDTRIDLIAPNWDEELPNLPVFEKNFYQEHPDVAQMSESEVVQFRKENEMTISGHDVPKPIRSFDEAGFPSYVLDEVKQEGFEKPTGIQCQGWPMALSGRDMIGVAATGSGKTLSYCLPGIVHINAQPLLSPGDGPIVLVLAPTRELAVQIQKECSKFGASSRIRNTCVYGGVPKSQQIRDLQRGVEILIATPGRLIDMLEIGKTNLKRITYLVLDEADRMLDMGFEPQIRKIVDQIRPDRQTLMWSATWPKEVQQLASDYLHDPIQVQIGSLELSASHTITQLVEVITDFEKRDRLAKHLETASQDQESKIIIFASTKRTCDEITTYLRAEGWPALAIHGDKAQNERDWVLAEFRSGRSPIMVATDVAARGIDVKGINYVINYDMPGNIEDYVHRIGRTGRAGATGTAISFFTEGNKSLGSALIKIMREAKQEIPEDLRRYDRAQYGGHPRYGGGRGGRGFGGGRGRGRGGYGGGRGGYGGGRGGYGGNNSRDQGWRN</sequence>
<dbReference type="Pfam" id="PF00271">
    <property type="entry name" value="Helicase_C"/>
    <property type="match status" value="1"/>
</dbReference>
<dbReference type="CDD" id="cd18787">
    <property type="entry name" value="SF2_C_DEAD"/>
    <property type="match status" value="1"/>
</dbReference>
<dbReference type="FunFam" id="3.40.50.300:FF:000079">
    <property type="entry name" value="probable ATP-dependent RNA helicase DDX17"/>
    <property type="match status" value="1"/>
</dbReference>
<feature type="compositionally biased region" description="Gly residues" evidence="14">
    <location>
        <begin position="502"/>
        <end position="540"/>
    </location>
</feature>
<evidence type="ECO:0000256" key="11">
    <source>
        <dbReference type="ARBA" id="ARBA00039605"/>
    </source>
</evidence>
<dbReference type="PROSITE" id="PS51195">
    <property type="entry name" value="Q_MOTIF"/>
    <property type="match status" value="1"/>
</dbReference>
<dbReference type="OrthoDB" id="196131at2759"/>
<dbReference type="CDD" id="cd17966">
    <property type="entry name" value="DEADc_DDX5_DDX17"/>
    <property type="match status" value="1"/>
</dbReference>
<keyword evidence="5 13" id="KW-0378">Hydrolase</keyword>
<evidence type="ECO:0000256" key="8">
    <source>
        <dbReference type="ARBA" id="ARBA00023161"/>
    </source>
</evidence>
<comment type="subcellular location">
    <subcellularLocation>
        <location evidence="1">Nucleus</location>
    </subcellularLocation>
</comment>
<evidence type="ECO:0000256" key="2">
    <source>
        <dbReference type="ARBA" id="ARBA00009334"/>
    </source>
</evidence>
<dbReference type="SUPFAM" id="SSF52540">
    <property type="entry name" value="P-loop containing nucleoside triphosphate hydrolases"/>
    <property type="match status" value="1"/>
</dbReference>
<keyword evidence="9" id="KW-0539">Nucleus</keyword>
<evidence type="ECO:0000259" key="16">
    <source>
        <dbReference type="PROSITE" id="PS51194"/>
    </source>
</evidence>
<gene>
    <name evidence="18" type="ORF">KLDO_g4634</name>
</gene>
<dbReference type="GO" id="GO:0003724">
    <property type="term" value="F:RNA helicase activity"/>
    <property type="evidence" value="ECO:0007669"/>
    <property type="project" value="UniProtKB-EC"/>
</dbReference>
<evidence type="ECO:0000256" key="3">
    <source>
        <dbReference type="ARBA" id="ARBA00012552"/>
    </source>
</evidence>
<accession>A0A0A8LDF6</accession>
<evidence type="ECO:0000256" key="1">
    <source>
        <dbReference type="ARBA" id="ARBA00004123"/>
    </source>
</evidence>
<reference evidence="18 19" key="1">
    <citation type="submission" date="2014-03" db="EMBL/GenBank/DDBJ databases">
        <title>The genome of Kluyveromyces dobzhanskii.</title>
        <authorList>
            <person name="Nystedt B."/>
            <person name="Astrom S."/>
        </authorList>
    </citation>
    <scope>NUCLEOTIDE SEQUENCE [LARGE SCALE GENOMIC DNA]</scope>
    <source>
        <strain evidence="18 19">CBS 2104</strain>
    </source>
</reference>
<dbReference type="PROSITE" id="PS51194">
    <property type="entry name" value="HELICASE_CTER"/>
    <property type="match status" value="1"/>
</dbReference>
<keyword evidence="19" id="KW-1185">Reference proteome</keyword>
<dbReference type="SMART" id="SM00490">
    <property type="entry name" value="HELICc"/>
    <property type="match status" value="1"/>
</dbReference>
<keyword evidence="8" id="KW-0866">Nonsense-mediated mRNA decay</keyword>
<evidence type="ECO:0000256" key="5">
    <source>
        <dbReference type="ARBA" id="ARBA00022801"/>
    </source>
</evidence>
<dbReference type="EC" id="3.6.4.13" evidence="3"/>
<comment type="caution">
    <text evidence="18">The sequence shown here is derived from an EMBL/GenBank/DDBJ whole genome shotgun (WGS) entry which is preliminary data.</text>
</comment>
<dbReference type="GO" id="GO:0005524">
    <property type="term" value="F:ATP binding"/>
    <property type="evidence" value="ECO:0007669"/>
    <property type="project" value="UniProtKB-KW"/>
</dbReference>
<feature type="compositionally biased region" description="Basic and acidic residues" evidence="14">
    <location>
        <begin position="21"/>
        <end position="30"/>
    </location>
</feature>
<dbReference type="Pfam" id="PF00270">
    <property type="entry name" value="DEAD"/>
    <property type="match status" value="1"/>
</dbReference>
<dbReference type="FunFam" id="3.40.50.300:FF:000008">
    <property type="entry name" value="ATP-dependent RNA helicase RhlB"/>
    <property type="match status" value="1"/>
</dbReference>
<feature type="region of interest" description="Disordered" evidence="14">
    <location>
        <begin position="1"/>
        <end position="54"/>
    </location>
</feature>
<dbReference type="SMART" id="SM00487">
    <property type="entry name" value="DEXDc"/>
    <property type="match status" value="1"/>
</dbReference>
<evidence type="ECO:0000313" key="19">
    <source>
        <dbReference type="Proteomes" id="UP000031516"/>
    </source>
</evidence>
<dbReference type="InterPro" id="IPR027417">
    <property type="entry name" value="P-loop_NTPase"/>
</dbReference>
<dbReference type="InterPro" id="IPR011545">
    <property type="entry name" value="DEAD/DEAH_box_helicase_dom"/>
</dbReference>
<dbReference type="EMBL" id="CCBQ010000047">
    <property type="protein sequence ID" value="CDO96429.1"/>
    <property type="molecule type" value="Genomic_DNA"/>
</dbReference>
<comment type="similarity">
    <text evidence="2">Belongs to the DEAD box helicase family. DDX5/DBP2 subfamily.</text>
</comment>
<evidence type="ECO:0000259" key="17">
    <source>
        <dbReference type="PROSITE" id="PS51195"/>
    </source>
</evidence>